<proteinExistence type="predicted"/>
<keyword evidence="2" id="KW-1185">Reference proteome</keyword>
<sequence length="252" mass="28568">MGVAVDRLKKVGNQKVVLSCSSAEVAKKIEEWLKIPGADLKIRQDRQETAYSRYPGRPQNKFGREHRQFPVLKCQMRSVREPPKCINSIRAGRRDAAYGAFSSECSVRHKWDEKTRSKETYVGNIGELRQNPRCRVVQKANPLRGPVKAAIITLDSGVDVEEDQILINEKVTVTVIKAENCTIGFESLYFERYKPIAIDAALTERAVTVEMMKFVDSCDQHDEIVGIYTECIRQAREIAISPRKSEGKLELP</sequence>
<gene>
    <name evidence="1" type="ORF">EVAR_86048_1</name>
</gene>
<protein>
    <submittedName>
        <fullName evidence="1">Uncharacterized protein</fullName>
    </submittedName>
</protein>
<reference evidence="1 2" key="1">
    <citation type="journal article" date="2019" name="Commun. Biol.">
        <title>The bagworm genome reveals a unique fibroin gene that provides high tensile strength.</title>
        <authorList>
            <person name="Kono N."/>
            <person name="Nakamura H."/>
            <person name="Ohtoshi R."/>
            <person name="Tomita M."/>
            <person name="Numata K."/>
            <person name="Arakawa K."/>
        </authorList>
    </citation>
    <scope>NUCLEOTIDE SEQUENCE [LARGE SCALE GENOMIC DNA]</scope>
</reference>
<dbReference type="AlphaFoldDB" id="A0A4C1UJE9"/>
<organism evidence="1 2">
    <name type="scientific">Eumeta variegata</name>
    <name type="common">Bagworm moth</name>
    <name type="synonym">Eumeta japonica</name>
    <dbReference type="NCBI Taxonomy" id="151549"/>
    <lineage>
        <taxon>Eukaryota</taxon>
        <taxon>Metazoa</taxon>
        <taxon>Ecdysozoa</taxon>
        <taxon>Arthropoda</taxon>
        <taxon>Hexapoda</taxon>
        <taxon>Insecta</taxon>
        <taxon>Pterygota</taxon>
        <taxon>Neoptera</taxon>
        <taxon>Endopterygota</taxon>
        <taxon>Lepidoptera</taxon>
        <taxon>Glossata</taxon>
        <taxon>Ditrysia</taxon>
        <taxon>Tineoidea</taxon>
        <taxon>Psychidae</taxon>
        <taxon>Oiketicinae</taxon>
        <taxon>Eumeta</taxon>
    </lineage>
</organism>
<dbReference type="Proteomes" id="UP000299102">
    <property type="component" value="Unassembled WGS sequence"/>
</dbReference>
<dbReference type="OrthoDB" id="411871at2759"/>
<comment type="caution">
    <text evidence="1">The sequence shown here is derived from an EMBL/GenBank/DDBJ whole genome shotgun (WGS) entry which is preliminary data.</text>
</comment>
<evidence type="ECO:0000313" key="1">
    <source>
        <dbReference type="EMBL" id="GBP26545.1"/>
    </source>
</evidence>
<accession>A0A4C1UJE9</accession>
<evidence type="ECO:0000313" key="2">
    <source>
        <dbReference type="Proteomes" id="UP000299102"/>
    </source>
</evidence>
<name>A0A4C1UJE9_EUMVA</name>
<dbReference type="EMBL" id="BGZK01000181">
    <property type="protein sequence ID" value="GBP26545.1"/>
    <property type="molecule type" value="Genomic_DNA"/>
</dbReference>